<dbReference type="GO" id="GO:0019288">
    <property type="term" value="P:isopentenyl diphosphate biosynthetic process, methylerythritol 4-phosphate pathway"/>
    <property type="evidence" value="ECO:0007669"/>
    <property type="project" value="UniProtKB-UniRule"/>
</dbReference>
<keyword evidence="3" id="KW-0414">Isoprene biosynthesis</keyword>
<dbReference type="SUPFAM" id="SSF53448">
    <property type="entry name" value="Nucleotide-diphospho-sugar transferases"/>
    <property type="match status" value="1"/>
</dbReference>
<feature type="site" description="Positions MEP for the nucleophilic attack" evidence="3">
    <location>
        <position position="160"/>
    </location>
</feature>
<keyword evidence="1 3" id="KW-0808">Transferase</keyword>
<dbReference type="InterPro" id="IPR029044">
    <property type="entry name" value="Nucleotide-diphossugar_trans"/>
</dbReference>
<dbReference type="InterPro" id="IPR034683">
    <property type="entry name" value="IspD/TarI"/>
</dbReference>
<organism evidence="4 5">
    <name type="scientific">Dyadobacter jejuensis</name>
    <dbReference type="NCBI Taxonomy" id="1082580"/>
    <lineage>
        <taxon>Bacteria</taxon>
        <taxon>Pseudomonadati</taxon>
        <taxon>Bacteroidota</taxon>
        <taxon>Cytophagia</taxon>
        <taxon>Cytophagales</taxon>
        <taxon>Spirosomataceae</taxon>
        <taxon>Dyadobacter</taxon>
    </lineage>
</organism>
<gene>
    <name evidence="3" type="primary">ispD</name>
    <name evidence="4" type="ORF">CLV98_1062</name>
</gene>
<comment type="catalytic activity">
    <reaction evidence="3">
        <text>2-C-methyl-D-erythritol 4-phosphate + CTP + H(+) = 4-CDP-2-C-methyl-D-erythritol + diphosphate</text>
        <dbReference type="Rhea" id="RHEA:13429"/>
        <dbReference type="ChEBI" id="CHEBI:15378"/>
        <dbReference type="ChEBI" id="CHEBI:33019"/>
        <dbReference type="ChEBI" id="CHEBI:37563"/>
        <dbReference type="ChEBI" id="CHEBI:57823"/>
        <dbReference type="ChEBI" id="CHEBI:58262"/>
        <dbReference type="EC" id="2.7.7.60"/>
    </reaction>
</comment>
<dbReference type="CDD" id="cd02516">
    <property type="entry name" value="CDP-ME_synthetase"/>
    <property type="match status" value="1"/>
</dbReference>
<comment type="pathway">
    <text evidence="3">Isoprenoid biosynthesis; isopentenyl diphosphate biosynthesis via DXP pathway; isopentenyl diphosphate from 1-deoxy-D-xylulose 5-phosphate: step 2/6.</text>
</comment>
<dbReference type="InterPro" id="IPR001228">
    <property type="entry name" value="IspD"/>
</dbReference>
<comment type="similarity">
    <text evidence="3">Belongs to the IspD/TarI cytidylyltransferase family. IspD subfamily.</text>
</comment>
<reference evidence="4 5" key="1">
    <citation type="submission" date="2018-03" db="EMBL/GenBank/DDBJ databases">
        <title>Genomic Encyclopedia of Archaeal and Bacterial Type Strains, Phase II (KMG-II): from individual species to whole genera.</title>
        <authorList>
            <person name="Goeker M."/>
        </authorList>
    </citation>
    <scope>NUCLEOTIDE SEQUENCE [LARGE SCALE GENOMIC DNA]</scope>
    <source>
        <strain evidence="4 5">DSM 100346</strain>
    </source>
</reference>
<dbReference type="Proteomes" id="UP000245880">
    <property type="component" value="Unassembled WGS sequence"/>
</dbReference>
<feature type="site" description="Transition state stabilizer" evidence="3">
    <location>
        <position position="23"/>
    </location>
</feature>
<dbReference type="UniPathway" id="UPA00056">
    <property type="reaction ID" value="UER00093"/>
</dbReference>
<accession>A0A316AIQ5</accession>
<dbReference type="Pfam" id="PF01128">
    <property type="entry name" value="IspD"/>
    <property type="match status" value="1"/>
</dbReference>
<dbReference type="GO" id="GO:0050518">
    <property type="term" value="F:2-C-methyl-D-erythritol 4-phosphate cytidylyltransferase activity"/>
    <property type="evidence" value="ECO:0007669"/>
    <property type="project" value="UniProtKB-UniRule"/>
</dbReference>
<keyword evidence="5" id="KW-1185">Reference proteome</keyword>
<keyword evidence="2 3" id="KW-0548">Nucleotidyltransferase</keyword>
<dbReference type="NCBIfam" id="TIGR00453">
    <property type="entry name" value="ispD"/>
    <property type="match status" value="1"/>
</dbReference>
<dbReference type="EMBL" id="QGDT01000006">
    <property type="protein sequence ID" value="PWJ57532.1"/>
    <property type="molecule type" value="Genomic_DNA"/>
</dbReference>
<evidence type="ECO:0000313" key="5">
    <source>
        <dbReference type="Proteomes" id="UP000245880"/>
    </source>
</evidence>
<dbReference type="Gene3D" id="3.90.550.10">
    <property type="entry name" value="Spore Coat Polysaccharide Biosynthesis Protein SpsA, Chain A"/>
    <property type="match status" value="1"/>
</dbReference>
<evidence type="ECO:0000256" key="3">
    <source>
        <dbReference type="HAMAP-Rule" id="MF_00108"/>
    </source>
</evidence>
<dbReference type="InterPro" id="IPR050088">
    <property type="entry name" value="IspD/TarI_cytidylyltransf_bact"/>
</dbReference>
<comment type="caution">
    <text evidence="4">The sequence shown here is derived from an EMBL/GenBank/DDBJ whole genome shotgun (WGS) entry which is preliminary data.</text>
</comment>
<evidence type="ECO:0000256" key="2">
    <source>
        <dbReference type="ARBA" id="ARBA00022695"/>
    </source>
</evidence>
<feature type="site" description="Transition state stabilizer" evidence="3">
    <location>
        <position position="30"/>
    </location>
</feature>
<dbReference type="PANTHER" id="PTHR32125:SF4">
    <property type="entry name" value="2-C-METHYL-D-ERYTHRITOL 4-PHOSPHATE CYTIDYLYLTRANSFERASE, CHLOROPLASTIC"/>
    <property type="match status" value="1"/>
</dbReference>
<name>A0A316AIQ5_9BACT</name>
<dbReference type="AlphaFoldDB" id="A0A316AIQ5"/>
<protein>
    <recommendedName>
        <fullName evidence="3">2-C-methyl-D-erythritol 4-phosphate cytidylyltransferase</fullName>
        <ecNumber evidence="3">2.7.7.60</ecNumber>
    </recommendedName>
    <alternativeName>
        <fullName evidence="3">4-diphosphocytidyl-2C-methyl-D-erythritol synthase</fullName>
    </alternativeName>
    <alternativeName>
        <fullName evidence="3">MEP cytidylyltransferase</fullName>
        <shortName evidence="3">MCT</shortName>
    </alternativeName>
</protein>
<evidence type="ECO:0000313" key="4">
    <source>
        <dbReference type="EMBL" id="PWJ57532.1"/>
    </source>
</evidence>
<proteinExistence type="inferred from homology"/>
<comment type="function">
    <text evidence="3">Catalyzes the formation of 4-diphosphocytidyl-2-C-methyl-D-erythritol from CTP and 2-C-methyl-D-erythritol 4-phosphate (MEP).</text>
</comment>
<feature type="site" description="Positions MEP for the nucleophilic attack" evidence="3">
    <location>
        <position position="214"/>
    </location>
</feature>
<dbReference type="HAMAP" id="MF_00108">
    <property type="entry name" value="IspD"/>
    <property type="match status" value="1"/>
</dbReference>
<dbReference type="PANTHER" id="PTHR32125">
    <property type="entry name" value="2-C-METHYL-D-ERYTHRITOL 4-PHOSPHATE CYTIDYLYLTRANSFERASE, CHLOROPLASTIC"/>
    <property type="match status" value="1"/>
</dbReference>
<dbReference type="EC" id="2.7.7.60" evidence="3"/>
<dbReference type="NCBIfam" id="NF001186">
    <property type="entry name" value="PRK00155.2-3"/>
    <property type="match status" value="1"/>
</dbReference>
<sequence>MTLPYGPIMKEFAIIVAGGSGSRMKSDLPKQFIEVNGLPILMHTLRAFRAYSPSLQIIVVLPASQMLYWKSLCLSHGFIIEHSLVEGGDTRFHSVQNGLNSITDTAGLVTVHDGVRPVIDPQIIALGFREALSQGSAVTSVPLKDSIRHVDPDGNQALDRTAFRLVQTPQTFHLERMRHAFTMGYQPQFTDCASVLEQAGFTIHLIEGSYQNIKITTPEDLEWAKVYLNP</sequence>
<evidence type="ECO:0000256" key="1">
    <source>
        <dbReference type="ARBA" id="ARBA00022679"/>
    </source>
</evidence>
<dbReference type="FunFam" id="3.90.550.10:FF:000003">
    <property type="entry name" value="2-C-methyl-D-erythritol 4-phosphate cytidylyltransferase"/>
    <property type="match status" value="1"/>
</dbReference>